<proteinExistence type="predicted"/>
<accession>A0A1N7NAK1</accession>
<dbReference type="Proteomes" id="UP000185839">
    <property type="component" value="Unassembled WGS sequence"/>
</dbReference>
<dbReference type="STRING" id="713588.SAMN05421789_11314"/>
<protein>
    <submittedName>
        <fullName evidence="2">Uncharacterized protein</fullName>
    </submittedName>
</protein>
<evidence type="ECO:0000256" key="1">
    <source>
        <dbReference type="SAM" id="Phobius"/>
    </source>
</evidence>
<organism evidence="2 3">
    <name type="scientific">Kaistella chaponensis</name>
    <dbReference type="NCBI Taxonomy" id="713588"/>
    <lineage>
        <taxon>Bacteria</taxon>
        <taxon>Pseudomonadati</taxon>
        <taxon>Bacteroidota</taxon>
        <taxon>Flavobacteriia</taxon>
        <taxon>Flavobacteriales</taxon>
        <taxon>Weeksellaceae</taxon>
        <taxon>Chryseobacterium group</taxon>
        <taxon>Kaistella</taxon>
    </lineage>
</organism>
<sequence length="30" mass="3329">MIFYLKPLPIFILAGFCEIGGGYLVLVKGR</sequence>
<keyword evidence="1" id="KW-0812">Transmembrane</keyword>
<feature type="transmembrane region" description="Helical" evidence="1">
    <location>
        <begin position="6"/>
        <end position="26"/>
    </location>
</feature>
<reference evidence="3" key="1">
    <citation type="submission" date="2017-01" db="EMBL/GenBank/DDBJ databases">
        <authorList>
            <person name="Varghese N."/>
            <person name="Submissions S."/>
        </authorList>
    </citation>
    <scope>NUCLEOTIDE SEQUENCE [LARGE SCALE GENOMIC DNA]</scope>
    <source>
        <strain evidence="3">DSM 23145</strain>
    </source>
</reference>
<dbReference type="EMBL" id="FTOI01000013">
    <property type="protein sequence ID" value="SIS95229.1"/>
    <property type="molecule type" value="Genomic_DNA"/>
</dbReference>
<keyword evidence="1" id="KW-1133">Transmembrane helix</keyword>
<evidence type="ECO:0000313" key="3">
    <source>
        <dbReference type="Proteomes" id="UP000185839"/>
    </source>
</evidence>
<name>A0A1N7NAK1_9FLAO</name>
<keyword evidence="1" id="KW-0472">Membrane</keyword>
<dbReference type="AlphaFoldDB" id="A0A1N7NAK1"/>
<gene>
    <name evidence="2" type="ORF">SAMN05421789_11314</name>
</gene>
<evidence type="ECO:0000313" key="2">
    <source>
        <dbReference type="EMBL" id="SIS95229.1"/>
    </source>
</evidence>
<keyword evidence="3" id="KW-1185">Reference proteome</keyword>